<dbReference type="AlphaFoldDB" id="A0AAE0JGN6"/>
<dbReference type="RefSeq" id="XP_062682599.1">
    <property type="nucleotide sequence ID" value="XM_062824460.1"/>
</dbReference>
<sequence>MDPAHDITQKMEGLTIKPKVRAITPYTTNTTMESTHRITQEMEDMILNPKARVVTPFTATTSSHTQSVASQQQPQSSPPAPFIFAAGNPTGGYAYATSPTGLTFSNPNAGSSSVAAPSNHQSQSQDFDINHLLNCDDPIGFYKFSLYHSSQHHSPSHSHSHSHAVSHSASNRITKSRSAPSLRKRFHQARQPAGIMTPTMGTTVHKTMIEKVPGTTKVIYTTTAEKEAKEEETDRMTMAFFGHCLRRTKERVAAGKAAEAARQAQKQSESGMGACGEAWMPRAKISRTYVNGEGDVVEESWEKTTFPKWSWEEASDDGVDAVEEEVWEKDEMME</sequence>
<feature type="compositionally biased region" description="Basic residues" evidence="1">
    <location>
        <begin position="150"/>
        <end position="164"/>
    </location>
</feature>
<dbReference type="GeneID" id="87861614"/>
<feature type="region of interest" description="Disordered" evidence="1">
    <location>
        <begin position="150"/>
        <end position="189"/>
    </location>
</feature>
<gene>
    <name evidence="2" type="ORF">B0H65DRAFT_423492</name>
</gene>
<dbReference type="Proteomes" id="UP001278500">
    <property type="component" value="Unassembled WGS sequence"/>
</dbReference>
<feature type="region of interest" description="Disordered" evidence="1">
    <location>
        <begin position="58"/>
        <end position="84"/>
    </location>
</feature>
<keyword evidence="3" id="KW-1185">Reference proteome</keyword>
<accession>A0AAE0JGN6</accession>
<proteinExistence type="predicted"/>
<reference evidence="2" key="2">
    <citation type="submission" date="2023-06" db="EMBL/GenBank/DDBJ databases">
        <authorList>
            <consortium name="Lawrence Berkeley National Laboratory"/>
            <person name="Haridas S."/>
            <person name="Hensen N."/>
            <person name="Bonometti L."/>
            <person name="Westerberg I."/>
            <person name="Brannstrom I.O."/>
            <person name="Guillou S."/>
            <person name="Cros-Aarteil S."/>
            <person name="Calhoun S."/>
            <person name="Kuo A."/>
            <person name="Mondo S."/>
            <person name="Pangilinan J."/>
            <person name="Riley R."/>
            <person name="Labutti K."/>
            <person name="Andreopoulos B."/>
            <person name="Lipzen A."/>
            <person name="Chen C."/>
            <person name="Yanf M."/>
            <person name="Daum C."/>
            <person name="Ng V."/>
            <person name="Clum A."/>
            <person name="Steindorff A."/>
            <person name="Ohm R."/>
            <person name="Martin F."/>
            <person name="Silar P."/>
            <person name="Natvig D."/>
            <person name="Lalanne C."/>
            <person name="Gautier V."/>
            <person name="Ament-Velasquez S.L."/>
            <person name="Kruys A."/>
            <person name="Hutchinson M.I."/>
            <person name="Powell A.J."/>
            <person name="Barry K."/>
            <person name="Miller A.N."/>
            <person name="Grigoriev I.V."/>
            <person name="Debuchy R."/>
            <person name="Gladieux P."/>
            <person name="Thoren M.H."/>
            <person name="Johannesson H."/>
        </authorList>
    </citation>
    <scope>NUCLEOTIDE SEQUENCE</scope>
    <source>
        <strain evidence="2">CBS 560.94</strain>
    </source>
</reference>
<evidence type="ECO:0000313" key="3">
    <source>
        <dbReference type="Proteomes" id="UP001278500"/>
    </source>
</evidence>
<reference evidence="2" key="1">
    <citation type="journal article" date="2023" name="Mol. Phylogenet. Evol.">
        <title>Genome-scale phylogeny and comparative genomics of the fungal order Sordariales.</title>
        <authorList>
            <person name="Hensen N."/>
            <person name="Bonometti L."/>
            <person name="Westerberg I."/>
            <person name="Brannstrom I.O."/>
            <person name="Guillou S."/>
            <person name="Cros-Aarteil S."/>
            <person name="Calhoun S."/>
            <person name="Haridas S."/>
            <person name="Kuo A."/>
            <person name="Mondo S."/>
            <person name="Pangilinan J."/>
            <person name="Riley R."/>
            <person name="LaButti K."/>
            <person name="Andreopoulos B."/>
            <person name="Lipzen A."/>
            <person name="Chen C."/>
            <person name="Yan M."/>
            <person name="Daum C."/>
            <person name="Ng V."/>
            <person name="Clum A."/>
            <person name="Steindorff A."/>
            <person name="Ohm R.A."/>
            <person name="Martin F."/>
            <person name="Silar P."/>
            <person name="Natvig D.O."/>
            <person name="Lalanne C."/>
            <person name="Gautier V."/>
            <person name="Ament-Velasquez S.L."/>
            <person name="Kruys A."/>
            <person name="Hutchinson M.I."/>
            <person name="Powell A.J."/>
            <person name="Barry K."/>
            <person name="Miller A.N."/>
            <person name="Grigoriev I.V."/>
            <person name="Debuchy R."/>
            <person name="Gladieux P."/>
            <person name="Hiltunen Thoren M."/>
            <person name="Johannesson H."/>
        </authorList>
    </citation>
    <scope>NUCLEOTIDE SEQUENCE</scope>
    <source>
        <strain evidence="2">CBS 560.94</strain>
    </source>
</reference>
<organism evidence="2 3">
    <name type="scientific">Neurospora tetraspora</name>
    <dbReference type="NCBI Taxonomy" id="94610"/>
    <lineage>
        <taxon>Eukaryota</taxon>
        <taxon>Fungi</taxon>
        <taxon>Dikarya</taxon>
        <taxon>Ascomycota</taxon>
        <taxon>Pezizomycotina</taxon>
        <taxon>Sordariomycetes</taxon>
        <taxon>Sordariomycetidae</taxon>
        <taxon>Sordariales</taxon>
        <taxon>Sordariaceae</taxon>
        <taxon>Neurospora</taxon>
    </lineage>
</organism>
<protein>
    <submittedName>
        <fullName evidence="2">Uncharacterized protein</fullName>
    </submittedName>
</protein>
<evidence type="ECO:0000313" key="2">
    <source>
        <dbReference type="EMBL" id="KAK3347517.1"/>
    </source>
</evidence>
<name>A0AAE0JGN6_9PEZI</name>
<evidence type="ECO:0000256" key="1">
    <source>
        <dbReference type="SAM" id="MobiDB-lite"/>
    </source>
</evidence>
<comment type="caution">
    <text evidence="2">The sequence shown here is derived from an EMBL/GenBank/DDBJ whole genome shotgun (WGS) entry which is preliminary data.</text>
</comment>
<dbReference type="EMBL" id="JAUEPP010000003">
    <property type="protein sequence ID" value="KAK3347517.1"/>
    <property type="molecule type" value="Genomic_DNA"/>
</dbReference>
<feature type="compositionally biased region" description="Low complexity" evidence="1">
    <location>
        <begin position="66"/>
        <end position="75"/>
    </location>
</feature>